<dbReference type="PANTHER" id="PTHR30579">
    <property type="entry name" value="TRANSCRIPTIONAL REGULATOR"/>
    <property type="match status" value="1"/>
</dbReference>
<dbReference type="InterPro" id="IPR000847">
    <property type="entry name" value="LysR_HTH_N"/>
</dbReference>
<evidence type="ECO:0000313" key="5">
    <source>
        <dbReference type="EMBL" id="VFS71478.1"/>
    </source>
</evidence>
<accession>A0A485BIR8</accession>
<dbReference type="CDD" id="cd05466">
    <property type="entry name" value="PBP2_LTTR_substrate"/>
    <property type="match status" value="1"/>
</dbReference>
<evidence type="ECO:0000256" key="3">
    <source>
        <dbReference type="ARBA" id="ARBA00023125"/>
    </source>
</evidence>
<keyword evidence="2" id="KW-0805">Transcription regulation</keyword>
<dbReference type="GO" id="GO:0003677">
    <property type="term" value="F:DNA binding"/>
    <property type="evidence" value="ECO:0007669"/>
    <property type="project" value="UniProtKB-KW"/>
</dbReference>
<dbReference type="PRINTS" id="PR00039">
    <property type="entry name" value="HTHLYSR"/>
</dbReference>
<dbReference type="Gene3D" id="1.10.10.10">
    <property type="entry name" value="Winged helix-like DNA-binding domain superfamily/Winged helix DNA-binding domain"/>
    <property type="match status" value="1"/>
</dbReference>
<evidence type="ECO:0000256" key="4">
    <source>
        <dbReference type="ARBA" id="ARBA00023163"/>
    </source>
</evidence>
<dbReference type="Pfam" id="PF03466">
    <property type="entry name" value="LysR_substrate"/>
    <property type="match status" value="1"/>
</dbReference>
<dbReference type="GeneID" id="57505266"/>
<dbReference type="InterPro" id="IPR036390">
    <property type="entry name" value="WH_DNA-bd_sf"/>
</dbReference>
<keyword evidence="3" id="KW-0238">DNA-binding</keyword>
<dbReference type="Proteomes" id="UP000332594">
    <property type="component" value="Unassembled WGS sequence"/>
</dbReference>
<comment type="similarity">
    <text evidence="1">Belongs to the LysR transcriptional regulatory family.</text>
</comment>
<gene>
    <name evidence="5" type="primary">gcvA_3</name>
    <name evidence="5" type="ORF">NCTC13038_02339</name>
</gene>
<proteinExistence type="inferred from homology"/>
<dbReference type="Pfam" id="PF00126">
    <property type="entry name" value="HTH_1"/>
    <property type="match status" value="1"/>
</dbReference>
<dbReference type="Gene3D" id="3.40.190.290">
    <property type="match status" value="1"/>
</dbReference>
<evidence type="ECO:0000256" key="1">
    <source>
        <dbReference type="ARBA" id="ARBA00009437"/>
    </source>
</evidence>
<dbReference type="InterPro" id="IPR050176">
    <property type="entry name" value="LTTR"/>
</dbReference>
<evidence type="ECO:0000256" key="2">
    <source>
        <dbReference type="ARBA" id="ARBA00023015"/>
    </source>
</evidence>
<protein>
    <submittedName>
        <fullName evidence="5">Gcv operon activator</fullName>
    </submittedName>
</protein>
<dbReference type="SUPFAM" id="SSF53850">
    <property type="entry name" value="Periplasmic binding protein-like II"/>
    <property type="match status" value="1"/>
</dbReference>
<dbReference type="OrthoDB" id="9785745at2"/>
<dbReference type="EMBL" id="CAADJG010000002">
    <property type="protein sequence ID" value="VFS71478.1"/>
    <property type="molecule type" value="Genomic_DNA"/>
</dbReference>
<evidence type="ECO:0000313" key="6">
    <source>
        <dbReference type="Proteomes" id="UP000332594"/>
    </source>
</evidence>
<organism evidence="5 6">
    <name type="scientific">Raoultella terrigena</name>
    <name type="common">Klebsiella terrigena</name>
    <dbReference type="NCBI Taxonomy" id="577"/>
    <lineage>
        <taxon>Bacteria</taxon>
        <taxon>Pseudomonadati</taxon>
        <taxon>Pseudomonadota</taxon>
        <taxon>Gammaproteobacteria</taxon>
        <taxon>Enterobacterales</taxon>
        <taxon>Enterobacteriaceae</taxon>
        <taxon>Klebsiella/Raoultella group</taxon>
        <taxon>Raoultella</taxon>
    </lineage>
</organism>
<dbReference type="GO" id="GO:0003700">
    <property type="term" value="F:DNA-binding transcription factor activity"/>
    <property type="evidence" value="ECO:0007669"/>
    <property type="project" value="InterPro"/>
</dbReference>
<name>A0A485BIR8_RAOTE</name>
<sequence length="300" mass="33387">MSHLTHLRTFLEAYRSGSFSRAAEALGITQPAASQHIQALESLVGKPLFVRQARGVVATAAAEELARSVAPFIDGIEAKIAGYRPQADAGGTVFFVGSSDFVYYRFSSTLSRLIQAGYQVRFTIGDRSRIYAMLEDESVDFAITASIPDEKNYRYFLLHSERMLLVHSPALSEQIGRNPTAQALSQLPLIAFDEELPLIRTLWHQMFQTQPSVQAALTVADMRIIRQMVIEGQGWSVLPDYHCAEALAQGRLVSPTPPEVSPGSHLYLVWHRRKENPRLNRIKDLIAADFVVPARHTLDG</sequence>
<keyword evidence="4" id="KW-0804">Transcription</keyword>
<dbReference type="AlphaFoldDB" id="A0A485BIR8"/>
<dbReference type="InterPro" id="IPR036388">
    <property type="entry name" value="WH-like_DNA-bd_sf"/>
</dbReference>
<dbReference type="InterPro" id="IPR005119">
    <property type="entry name" value="LysR_subst-bd"/>
</dbReference>
<dbReference type="PROSITE" id="PS50931">
    <property type="entry name" value="HTH_LYSR"/>
    <property type="match status" value="1"/>
</dbReference>
<dbReference type="PANTHER" id="PTHR30579:SF2">
    <property type="entry name" value="HTH-TYPE TRANSCRIPTIONAL REGULATOR ARGP"/>
    <property type="match status" value="1"/>
</dbReference>
<dbReference type="SUPFAM" id="SSF46785">
    <property type="entry name" value="Winged helix' DNA-binding domain"/>
    <property type="match status" value="1"/>
</dbReference>
<dbReference type="RefSeq" id="WP_115192925.1">
    <property type="nucleotide sequence ID" value="NZ_BJNO01000011.1"/>
</dbReference>
<reference evidence="5 6" key="1">
    <citation type="submission" date="2019-03" db="EMBL/GenBank/DDBJ databases">
        <authorList>
            <consortium name="Pathogen Informatics"/>
        </authorList>
    </citation>
    <scope>NUCLEOTIDE SEQUENCE [LARGE SCALE GENOMIC DNA]</scope>
    <source>
        <strain evidence="5 6">NCTC13038</strain>
    </source>
</reference>